<feature type="compositionally biased region" description="Polar residues" evidence="1">
    <location>
        <begin position="235"/>
        <end position="250"/>
    </location>
</feature>
<dbReference type="PANTHER" id="PTHR34281:SF2">
    <property type="entry name" value="PROTEIN EARLY FLOWERING 3"/>
    <property type="match status" value="1"/>
</dbReference>
<evidence type="ECO:0000256" key="1">
    <source>
        <dbReference type="SAM" id="MobiDB-lite"/>
    </source>
</evidence>
<feature type="region of interest" description="Disordered" evidence="1">
    <location>
        <begin position="145"/>
        <end position="175"/>
    </location>
</feature>
<feature type="region of interest" description="Disordered" evidence="1">
    <location>
        <begin position="645"/>
        <end position="665"/>
    </location>
</feature>
<proteinExistence type="predicted"/>
<feature type="region of interest" description="Disordered" evidence="1">
    <location>
        <begin position="1"/>
        <end position="50"/>
    </location>
</feature>
<feature type="compositionally biased region" description="Polar residues" evidence="1">
    <location>
        <begin position="157"/>
        <end position="175"/>
    </location>
</feature>
<gene>
    <name evidence="2" type="ORF">U9M48_018723</name>
</gene>
<sequence length="771" mass="83895">MTRGGSVGGGGGGGGSGKEEQPGKVMGPLFPRLHVRDAGKGGGPRAPPRNKMALYEQLTVPSNRSASYSASATATASQVEQWAMIAPQPFCDLFGDILRRKFVCQDVYFVLQKWKGSEGNWKWSTISGKSWCLMPLFQPFDVPSNEPAPSSDKFKGNSINGQLNSTRESGRMSSQIKNNDVYASKSIAEGTSQHRVRNIIKISSGKKVANDNEFMVPSICSPRLHAEVQDKSKPLSATNPHNSVTSKSSAECYSAVERHLERITESEMRSMSLTKFKQKEPAQGPKSVEVREKSSSIQASKEKVKNKDANACLRDKASNINSSNDPHLGNSGRQPISINGCSMEAKNPTTTRNTVSCKPCTDFDNSNRSNLLERSLLEAGTKRKRGHHDVDQNDELSDSLVECIPGWEISPDEIIGAIGPKHFLKARRAIQNQQRVFAVQLFELHKLIKVQKLIAASPHILIEGDPVLGNALIGKKDKLPKGNLEVQTLSIANKDDIQPTLEQPELSKQNTEGNRPSPSCDDGPGGNHRDQAATNETFTSKPPAMIATSENKQNNWCMNPPQNQWLVPVMSPSEGLVYKPYAGPCPPVGSLLTPFYANCTPLSLASTPYGVPMPHQPQHMAPPGAPAIHMNYFPPFSMPVMNPGAPTSAVEQGSHAAAPQPHQHMERQSLISYNMSHLSGIWRFLASRDSEPQASSASSPFDRLQVQGDGSGPVSLFPTASVQNAQPHPSSGSRDQQNHVIRVVPHNAQTASESAARIFLSIQMERQQNDP</sequence>
<dbReference type="InterPro" id="IPR039319">
    <property type="entry name" value="ELF3-like"/>
</dbReference>
<feature type="compositionally biased region" description="Polar residues" evidence="1">
    <location>
        <begin position="718"/>
        <end position="736"/>
    </location>
</feature>
<protein>
    <submittedName>
        <fullName evidence="2">Uncharacterized protein</fullName>
    </submittedName>
</protein>
<evidence type="ECO:0000313" key="3">
    <source>
        <dbReference type="Proteomes" id="UP001341281"/>
    </source>
</evidence>
<feature type="region of interest" description="Disordered" evidence="1">
    <location>
        <begin position="230"/>
        <end position="250"/>
    </location>
</feature>
<keyword evidence="3" id="KW-1185">Reference proteome</keyword>
<organism evidence="2 3">
    <name type="scientific">Paspalum notatum var. saurae</name>
    <dbReference type="NCBI Taxonomy" id="547442"/>
    <lineage>
        <taxon>Eukaryota</taxon>
        <taxon>Viridiplantae</taxon>
        <taxon>Streptophyta</taxon>
        <taxon>Embryophyta</taxon>
        <taxon>Tracheophyta</taxon>
        <taxon>Spermatophyta</taxon>
        <taxon>Magnoliopsida</taxon>
        <taxon>Liliopsida</taxon>
        <taxon>Poales</taxon>
        <taxon>Poaceae</taxon>
        <taxon>PACMAD clade</taxon>
        <taxon>Panicoideae</taxon>
        <taxon>Andropogonodae</taxon>
        <taxon>Paspaleae</taxon>
        <taxon>Paspalinae</taxon>
        <taxon>Paspalum</taxon>
    </lineage>
</organism>
<evidence type="ECO:0000313" key="2">
    <source>
        <dbReference type="EMBL" id="WVZ70014.1"/>
    </source>
</evidence>
<accession>A0AAQ3TDP8</accession>
<dbReference type="Proteomes" id="UP001341281">
    <property type="component" value="Chromosome 04"/>
</dbReference>
<feature type="compositionally biased region" description="Polar residues" evidence="1">
    <location>
        <begin position="506"/>
        <end position="517"/>
    </location>
</feature>
<feature type="region of interest" description="Disordered" evidence="1">
    <location>
        <begin position="265"/>
        <end position="307"/>
    </location>
</feature>
<dbReference type="GO" id="GO:2000028">
    <property type="term" value="P:regulation of photoperiodism, flowering"/>
    <property type="evidence" value="ECO:0007669"/>
    <property type="project" value="InterPro"/>
</dbReference>
<feature type="compositionally biased region" description="Gly residues" evidence="1">
    <location>
        <begin position="1"/>
        <end position="16"/>
    </location>
</feature>
<dbReference type="PANTHER" id="PTHR34281">
    <property type="entry name" value="PROTEIN EARLY FLOWERING 3"/>
    <property type="match status" value="1"/>
</dbReference>
<name>A0AAQ3TDP8_PASNO</name>
<feature type="region of interest" description="Disordered" evidence="1">
    <location>
        <begin position="495"/>
        <end position="537"/>
    </location>
</feature>
<dbReference type="EMBL" id="CP144748">
    <property type="protein sequence ID" value="WVZ70014.1"/>
    <property type="molecule type" value="Genomic_DNA"/>
</dbReference>
<dbReference type="AlphaFoldDB" id="A0AAQ3TDP8"/>
<feature type="region of interest" description="Disordered" evidence="1">
    <location>
        <begin position="692"/>
        <end position="736"/>
    </location>
</feature>
<feature type="compositionally biased region" description="Basic and acidic residues" evidence="1">
    <location>
        <begin position="288"/>
        <end position="307"/>
    </location>
</feature>
<reference evidence="2 3" key="1">
    <citation type="submission" date="2024-02" db="EMBL/GenBank/DDBJ databases">
        <title>High-quality chromosome-scale genome assembly of Pensacola bahiagrass (Paspalum notatum Flugge var. saurae).</title>
        <authorList>
            <person name="Vega J.M."/>
            <person name="Podio M."/>
            <person name="Orjuela J."/>
            <person name="Siena L.A."/>
            <person name="Pessino S.C."/>
            <person name="Combes M.C."/>
            <person name="Mariac C."/>
            <person name="Albertini E."/>
            <person name="Pupilli F."/>
            <person name="Ortiz J.P.A."/>
            <person name="Leblanc O."/>
        </authorList>
    </citation>
    <scope>NUCLEOTIDE SEQUENCE [LARGE SCALE GENOMIC DNA]</scope>
    <source>
        <strain evidence="2">R1</strain>
        <tissue evidence="2">Leaf</tissue>
    </source>
</reference>